<dbReference type="EMBL" id="SMLW01000642">
    <property type="protein sequence ID" value="MTI27774.1"/>
    <property type="molecule type" value="Genomic_DNA"/>
</dbReference>
<feature type="domain" description="Secretion system C-terminal sorting" evidence="5">
    <location>
        <begin position="822"/>
        <end position="894"/>
    </location>
</feature>
<dbReference type="InterPro" id="IPR004843">
    <property type="entry name" value="Calcineurin-like_PHP"/>
</dbReference>
<sequence length="897" mass="98241">MTKFNSKILISTVLLLLSAHLWANTDKYRLTIRDNPATTIVIGWNQVSGSNPTVYYGKTDYGTNWTNYPYNSTPDRQVSYRGMNNQFVRLTGLEPNTAYYFVIRDSQGTSQRFWFRTAPDAPNERLSFIAGGDSRNNRTPRINANKLVAKLRPHAILFGGDMTAYGTDSEWRQWFDDWQYTIGSDGRMIPIVATRGNHESSNDMIYNLFDTPSSEVYYAITFGGNLIRTYTLNTEISISGNQTTWLQNDLVANAGVTWKMAQYHKPMRPHVSSKSEGNNQYANWADLFYNNKVKLVVECDAHTVKTTWPVRPSNGSGSDEGFIRDDANGTVYTGEGCWGAPLRSNNDNKAWTRNSASFNQFKWIFVDQNKIESRTIRVDNADQVGQVSDNNIFAPPANLDIWNPSNGAVVTITNDSNPDGGEVTVSSRVNSTNDDVEENQNGSMYMNSSDIELVYDGSRGNQTIGLRFQGLNIPQGATILSAHVQFTVDETNSGTTNLSIKAHDTDNAPAFSTSSYNVSSRPTTAAAVNWSPSSWNSAGQAGTAQKTPDLKSIVQELVNRSGWSQNSALALIITGTGERTAESYDGSSGNAPAIYVTYTTDGSGEPTPPETLTFAKRISSGDDDAEESSSGSMYLNSSDLELVYDSYMSAGDQKVGLRFTNVIVPQGADITRAYIQFTVDETANDSGTKTIYGEDADHSSAFSSASANISNRALTSASANWNPPAWNTVGAAGADQKTTDISSVIQEIVNRSGWSPGNALSLIITGSGRRVAESYNGSSGLAPKLVIEYANDAATARMASNENVVNTADEEIDPLKERDIPVFPNPITDLLTIDLRGVEEENIVMEIYTLRGEKVMAYALVSNQSNRFNLEDLPSGAYILKVLTHASVVKQTRIIKY</sequence>
<dbReference type="InterPro" id="IPR026444">
    <property type="entry name" value="Secre_tail"/>
</dbReference>
<gene>
    <name evidence="6" type="ORF">E1163_22650</name>
</gene>
<dbReference type="Pfam" id="PF16656">
    <property type="entry name" value="Pur_ac_phosph_N"/>
    <property type="match status" value="1"/>
</dbReference>
<dbReference type="InterPro" id="IPR039331">
    <property type="entry name" value="PAPs-like"/>
</dbReference>
<dbReference type="SUPFAM" id="SSF49363">
    <property type="entry name" value="Purple acid phosphatase, N-terminal domain"/>
    <property type="match status" value="1"/>
</dbReference>
<feature type="domain" description="Calcineurin-like phosphoesterase" evidence="3">
    <location>
        <begin position="146"/>
        <end position="297"/>
    </location>
</feature>
<proteinExistence type="predicted"/>
<dbReference type="PANTHER" id="PTHR22953">
    <property type="entry name" value="ACID PHOSPHATASE RELATED"/>
    <property type="match status" value="1"/>
</dbReference>
<dbReference type="Pfam" id="PF00149">
    <property type="entry name" value="Metallophos"/>
    <property type="match status" value="1"/>
</dbReference>
<feature type="signal peptide" evidence="2">
    <location>
        <begin position="1"/>
        <end position="23"/>
    </location>
</feature>
<dbReference type="InterPro" id="IPR003961">
    <property type="entry name" value="FN3_dom"/>
</dbReference>
<evidence type="ECO:0000259" key="5">
    <source>
        <dbReference type="Pfam" id="PF18962"/>
    </source>
</evidence>
<dbReference type="Gene3D" id="2.60.40.380">
    <property type="entry name" value="Purple acid phosphatase-like, N-terminal"/>
    <property type="match status" value="1"/>
</dbReference>
<evidence type="ECO:0000256" key="2">
    <source>
        <dbReference type="SAM" id="SignalP"/>
    </source>
</evidence>
<comment type="caution">
    <text evidence="6">The sequence shown here is derived from an EMBL/GenBank/DDBJ whole genome shotgun (WGS) entry which is preliminary data.</text>
</comment>
<dbReference type="PANTHER" id="PTHR22953:SF153">
    <property type="entry name" value="PURPLE ACID PHOSPHATASE"/>
    <property type="match status" value="1"/>
</dbReference>
<name>A0ABW9RU81_9BACT</name>
<evidence type="ECO:0000313" key="6">
    <source>
        <dbReference type="EMBL" id="MTI27774.1"/>
    </source>
</evidence>
<keyword evidence="7" id="KW-1185">Reference proteome</keyword>
<evidence type="ECO:0000259" key="3">
    <source>
        <dbReference type="Pfam" id="PF00149"/>
    </source>
</evidence>
<accession>A0ABW9RU81</accession>
<evidence type="ECO:0000256" key="1">
    <source>
        <dbReference type="ARBA" id="ARBA00022729"/>
    </source>
</evidence>
<feature type="chain" id="PRO_5046128155" evidence="2">
    <location>
        <begin position="24"/>
        <end position="897"/>
    </location>
</feature>
<reference evidence="6 7" key="1">
    <citation type="submission" date="2019-02" db="EMBL/GenBank/DDBJ databases">
        <authorList>
            <person name="Goldberg S.R."/>
            <person name="Haltli B.A."/>
            <person name="Correa H."/>
            <person name="Russell K.G."/>
        </authorList>
    </citation>
    <scope>NUCLEOTIDE SEQUENCE [LARGE SCALE GENOMIC DNA]</scope>
    <source>
        <strain evidence="6 7">JCM 16186</strain>
    </source>
</reference>
<dbReference type="RefSeq" id="WP_155174774.1">
    <property type="nucleotide sequence ID" value="NZ_BAAAFL010000007.1"/>
</dbReference>
<dbReference type="InterPro" id="IPR008963">
    <property type="entry name" value="Purple_acid_Pase-like_N"/>
</dbReference>
<dbReference type="Pfam" id="PF18962">
    <property type="entry name" value="Por_Secre_tail"/>
    <property type="match status" value="1"/>
</dbReference>
<dbReference type="NCBIfam" id="TIGR04183">
    <property type="entry name" value="Por_Secre_tail"/>
    <property type="match status" value="1"/>
</dbReference>
<dbReference type="Gene3D" id="3.60.21.10">
    <property type="match status" value="1"/>
</dbReference>
<dbReference type="CDD" id="cd00063">
    <property type="entry name" value="FN3"/>
    <property type="match status" value="1"/>
</dbReference>
<keyword evidence="1 2" id="KW-0732">Signal</keyword>
<organism evidence="6 7">
    <name type="scientific">Fulvivirga kasyanovii</name>
    <dbReference type="NCBI Taxonomy" id="396812"/>
    <lineage>
        <taxon>Bacteria</taxon>
        <taxon>Pseudomonadati</taxon>
        <taxon>Bacteroidota</taxon>
        <taxon>Cytophagia</taxon>
        <taxon>Cytophagales</taxon>
        <taxon>Fulvivirgaceae</taxon>
        <taxon>Fulvivirga</taxon>
    </lineage>
</organism>
<feature type="domain" description="Purple acid phosphatase N-terminal" evidence="4">
    <location>
        <begin position="27"/>
        <end position="117"/>
    </location>
</feature>
<dbReference type="SUPFAM" id="SSF56300">
    <property type="entry name" value="Metallo-dependent phosphatases"/>
    <property type="match status" value="1"/>
</dbReference>
<evidence type="ECO:0000313" key="7">
    <source>
        <dbReference type="Proteomes" id="UP000798808"/>
    </source>
</evidence>
<protein>
    <submittedName>
        <fullName evidence="6">T9SS type A sorting domain-containing protein</fullName>
    </submittedName>
</protein>
<dbReference type="InterPro" id="IPR029052">
    <property type="entry name" value="Metallo-depent_PP-like"/>
</dbReference>
<evidence type="ECO:0000259" key="4">
    <source>
        <dbReference type="Pfam" id="PF16656"/>
    </source>
</evidence>
<dbReference type="Proteomes" id="UP000798808">
    <property type="component" value="Unassembled WGS sequence"/>
</dbReference>
<dbReference type="InterPro" id="IPR015914">
    <property type="entry name" value="PAPs_N"/>
</dbReference>